<comment type="caution">
    <text evidence="3">The sequence shown here is derived from an EMBL/GenBank/DDBJ whole genome shotgun (WGS) entry which is preliminary data.</text>
</comment>
<organism evidence="3 4">
    <name type="scientific">Armadillidium nasatum</name>
    <dbReference type="NCBI Taxonomy" id="96803"/>
    <lineage>
        <taxon>Eukaryota</taxon>
        <taxon>Metazoa</taxon>
        <taxon>Ecdysozoa</taxon>
        <taxon>Arthropoda</taxon>
        <taxon>Crustacea</taxon>
        <taxon>Multicrustacea</taxon>
        <taxon>Malacostraca</taxon>
        <taxon>Eumalacostraca</taxon>
        <taxon>Peracarida</taxon>
        <taxon>Isopoda</taxon>
        <taxon>Oniscidea</taxon>
        <taxon>Crinocheta</taxon>
        <taxon>Armadillidiidae</taxon>
        <taxon>Armadillidium</taxon>
    </lineage>
</organism>
<evidence type="ECO:0000259" key="2">
    <source>
        <dbReference type="Pfam" id="PF10180"/>
    </source>
</evidence>
<dbReference type="OrthoDB" id="10261563at2759"/>
<name>A0A5N5TDI6_9CRUS</name>
<gene>
    <name evidence="3" type="ORF">Anas_10016</name>
</gene>
<evidence type="ECO:0000313" key="4">
    <source>
        <dbReference type="Proteomes" id="UP000326759"/>
    </source>
</evidence>
<feature type="domain" description="WKF" evidence="2">
    <location>
        <begin position="111"/>
        <end position="168"/>
    </location>
</feature>
<dbReference type="Pfam" id="PF10180">
    <property type="entry name" value="WKF"/>
    <property type="match status" value="1"/>
</dbReference>
<protein>
    <recommendedName>
        <fullName evidence="2">WKF domain-containing protein</fullName>
    </recommendedName>
</protein>
<dbReference type="AlphaFoldDB" id="A0A5N5TDI6"/>
<feature type="compositionally biased region" description="Basic residues" evidence="1">
    <location>
        <begin position="43"/>
        <end position="58"/>
    </location>
</feature>
<feature type="compositionally biased region" description="Polar residues" evidence="1">
    <location>
        <begin position="26"/>
        <end position="40"/>
    </location>
</feature>
<feature type="region of interest" description="Disordered" evidence="1">
    <location>
        <begin position="21"/>
        <end position="68"/>
    </location>
</feature>
<feature type="non-terminal residue" evidence="3">
    <location>
        <position position="191"/>
    </location>
</feature>
<sequence length="191" mass="22972">MKMNETNLVENLCNVIPKSGLKKINGKNSTGHSKKPVSNTKLKWLRKRKRQRKKQKRKMNSEEKDDENMKEVHMYPFSNDPLTVAERHRLKREKRSGRMDADDKKAQMALEYVEMWQNDRSNWKFRKNLDIFLQKYCLHSKRIPKSHFKIVLDYFSSGNGKSLSVLKEFSRENVIKCWKRRKRMKIQNLLD</sequence>
<dbReference type="InterPro" id="IPR019327">
    <property type="entry name" value="WKF"/>
</dbReference>
<dbReference type="EMBL" id="SEYY01003530">
    <property type="protein sequence ID" value="KAB7504229.1"/>
    <property type="molecule type" value="Genomic_DNA"/>
</dbReference>
<dbReference type="Proteomes" id="UP000326759">
    <property type="component" value="Unassembled WGS sequence"/>
</dbReference>
<feature type="compositionally biased region" description="Basic and acidic residues" evidence="1">
    <location>
        <begin position="59"/>
        <end position="68"/>
    </location>
</feature>
<keyword evidence="4" id="KW-1185">Reference proteome</keyword>
<evidence type="ECO:0000313" key="3">
    <source>
        <dbReference type="EMBL" id="KAB7504229.1"/>
    </source>
</evidence>
<dbReference type="PANTHER" id="PTHR22306">
    <property type="entry name" value="CHROMOSOME 7 OPEN READING FRAME 50"/>
    <property type="match status" value="1"/>
</dbReference>
<dbReference type="PANTHER" id="PTHR22306:SF2">
    <property type="entry name" value="CHROMOSOME 7 OPEN READING FRAME 50"/>
    <property type="match status" value="1"/>
</dbReference>
<proteinExistence type="predicted"/>
<accession>A0A5N5TDI6</accession>
<evidence type="ECO:0000256" key="1">
    <source>
        <dbReference type="SAM" id="MobiDB-lite"/>
    </source>
</evidence>
<reference evidence="3 4" key="1">
    <citation type="journal article" date="2019" name="PLoS Biol.">
        <title>Sex chromosomes control vertical transmission of feminizing Wolbachia symbionts in an isopod.</title>
        <authorList>
            <person name="Becking T."/>
            <person name="Chebbi M.A."/>
            <person name="Giraud I."/>
            <person name="Moumen B."/>
            <person name="Laverre T."/>
            <person name="Caubet Y."/>
            <person name="Peccoud J."/>
            <person name="Gilbert C."/>
            <person name="Cordaux R."/>
        </authorList>
    </citation>
    <scope>NUCLEOTIDE SEQUENCE [LARGE SCALE GENOMIC DNA]</scope>
    <source>
        <strain evidence="3">ANa2</strain>
        <tissue evidence="3">Whole body excluding digestive tract and cuticle</tissue>
    </source>
</reference>